<feature type="domain" description="F-box" evidence="1">
    <location>
        <begin position="22"/>
        <end position="70"/>
    </location>
</feature>
<name>A0ABR0TLB1_AURPU</name>
<evidence type="ECO:0000313" key="2">
    <source>
        <dbReference type="EMBL" id="KAK6005239.1"/>
    </source>
</evidence>
<proteinExistence type="predicted"/>
<dbReference type="InterPro" id="IPR036047">
    <property type="entry name" value="F-box-like_dom_sf"/>
</dbReference>
<gene>
    <name evidence="2" type="ORF">QM012_008018</name>
</gene>
<dbReference type="PROSITE" id="PS50181">
    <property type="entry name" value="FBOX"/>
    <property type="match status" value="1"/>
</dbReference>
<evidence type="ECO:0000313" key="3">
    <source>
        <dbReference type="Proteomes" id="UP001341245"/>
    </source>
</evidence>
<dbReference type="Gene3D" id="1.20.1280.50">
    <property type="match status" value="1"/>
</dbReference>
<dbReference type="InterPro" id="IPR001810">
    <property type="entry name" value="F-box_dom"/>
</dbReference>
<protein>
    <recommendedName>
        <fullName evidence="1">F-box domain-containing protein</fullName>
    </recommendedName>
</protein>
<dbReference type="EMBL" id="JASGXD010000006">
    <property type="protein sequence ID" value="KAK6005239.1"/>
    <property type="molecule type" value="Genomic_DNA"/>
</dbReference>
<evidence type="ECO:0000259" key="1">
    <source>
        <dbReference type="PROSITE" id="PS50181"/>
    </source>
</evidence>
<dbReference type="Proteomes" id="UP001341245">
    <property type="component" value="Unassembled WGS sequence"/>
</dbReference>
<sequence length="486" mass="55965">MSPPTIRSRHAHVRKQIQSSSPRAFEMLPVEIRQSIAGYLDDKSIASYRLICRSTKYALDEDEGSFWRTQFLDTYDPSVNTPTGTRSVVNEWYKKQYQCRKRVERQRFDFQAGNSQKEIECLSLLRDLINESFNVNLRKSKQDTTHSLNMDRLEAIVKATGLLACVFRRSHGRGRKSIPNPVLLAVQLILTHLSLTASSTSRVAKAWGFSDSQSLVYAQNSIRPIFKGPNCQEIDIEWTLHVVNFFKNHLLNQHELTHLRYDDLASSERPQCWTKPLSTIPLKLGKHWKGSYAYVDHDEITLIRAGHNEDYPIPDHMSGDETDQSFQDLCLDFPKEDLDFWPEIFEQILKSRTKIRYRTATTRAQRRVTGPHILPEGEPVLFCFKGEGEDAREGFLASGYFNPLPPQHGITGWHRMTMMKYWKDENGDMDLNSLWAYEGVVLPGGMVMLGRWWHPSDDGDEYSGPFIFWNVDASMPADHTQKSASD</sequence>
<organism evidence="2 3">
    <name type="scientific">Aureobasidium pullulans</name>
    <name type="common">Black yeast</name>
    <name type="synonym">Pullularia pullulans</name>
    <dbReference type="NCBI Taxonomy" id="5580"/>
    <lineage>
        <taxon>Eukaryota</taxon>
        <taxon>Fungi</taxon>
        <taxon>Dikarya</taxon>
        <taxon>Ascomycota</taxon>
        <taxon>Pezizomycotina</taxon>
        <taxon>Dothideomycetes</taxon>
        <taxon>Dothideomycetidae</taxon>
        <taxon>Dothideales</taxon>
        <taxon>Saccotheciaceae</taxon>
        <taxon>Aureobasidium</taxon>
    </lineage>
</organism>
<accession>A0ABR0TLB1</accession>
<reference evidence="2 3" key="1">
    <citation type="submission" date="2023-11" db="EMBL/GenBank/DDBJ databases">
        <title>Draft genome sequence and annotation of the polyextremotolerant black yeast-like fungus Aureobasidium pullulans NRRL 62042.</title>
        <authorList>
            <person name="Dielentheis-Frenken M.R.E."/>
            <person name="Wibberg D."/>
            <person name="Blank L.M."/>
            <person name="Tiso T."/>
        </authorList>
    </citation>
    <scope>NUCLEOTIDE SEQUENCE [LARGE SCALE GENOMIC DNA]</scope>
    <source>
        <strain evidence="2 3">NRRL 62042</strain>
    </source>
</reference>
<dbReference type="SUPFAM" id="SSF81383">
    <property type="entry name" value="F-box domain"/>
    <property type="match status" value="1"/>
</dbReference>
<keyword evidence="3" id="KW-1185">Reference proteome</keyword>
<comment type="caution">
    <text evidence="2">The sequence shown here is derived from an EMBL/GenBank/DDBJ whole genome shotgun (WGS) entry which is preliminary data.</text>
</comment>